<keyword evidence="6" id="KW-0997">Cell inner membrane</keyword>
<dbReference type="InterPro" id="IPR010055">
    <property type="entry name" value="T2SS_protein-GspJ"/>
</dbReference>
<dbReference type="NCBIfam" id="TIGR01711">
    <property type="entry name" value="gspJ"/>
    <property type="match status" value="1"/>
</dbReference>
<keyword evidence="7 10" id="KW-0812">Transmembrane</keyword>
<feature type="transmembrane region" description="Helical" evidence="10">
    <location>
        <begin position="6"/>
        <end position="27"/>
    </location>
</feature>
<name>A0ABY1BQP1_9PSED</name>
<reference evidence="11 12" key="1">
    <citation type="submission" date="2016-10" db="EMBL/GenBank/DDBJ databases">
        <authorList>
            <person name="Varghese N."/>
            <person name="Submissions S."/>
        </authorList>
    </citation>
    <scope>NUCLEOTIDE SEQUENCE [LARGE SCALE GENOMIC DNA]</scope>
    <source>
        <strain evidence="11 12">CIP 109853</strain>
    </source>
</reference>
<comment type="caution">
    <text evidence="11">The sequence shown here is derived from an EMBL/GenBank/DDBJ whole genome shotgun (WGS) entry which is preliminary data.</text>
</comment>
<protein>
    <recommendedName>
        <fullName evidence="3">Type II secretion system protein J</fullName>
    </recommendedName>
</protein>
<keyword evidence="5" id="KW-0488">Methylation</keyword>
<dbReference type="SUPFAM" id="SSF54523">
    <property type="entry name" value="Pili subunits"/>
    <property type="match status" value="1"/>
</dbReference>
<evidence type="ECO:0000256" key="9">
    <source>
        <dbReference type="ARBA" id="ARBA00023136"/>
    </source>
</evidence>
<sequence>MNGNRGFTLLEVLIALAIFALIGLATYQMLDSVLRTDASTRAHDRELRELVRALAAFERDVLQVAVRPVRDGYGEALPALQGDSEDSARLELTRAGWRNPQGSLRAERQRVRWQLQNGQWQRLYWQVLDQAQDSQPQVQQALDGVTALSLRYLDQDGAWQDTWPPLTDTVEQRLTHLPLAVELRLQHRRQGELRRLLRLPEGLPDTPAEQVGEVTP</sequence>
<evidence type="ECO:0000256" key="2">
    <source>
        <dbReference type="ARBA" id="ARBA00011084"/>
    </source>
</evidence>
<dbReference type="Gene3D" id="2.10.70.20">
    <property type="entry name" value="gspk-gspi-gspj complex like domains"/>
    <property type="match status" value="1"/>
</dbReference>
<dbReference type="PANTHER" id="PTHR39583:SF2">
    <property type="entry name" value="TYPE II SECRETION SYSTEM PROTEIN J"/>
    <property type="match status" value="1"/>
</dbReference>
<evidence type="ECO:0000256" key="10">
    <source>
        <dbReference type="SAM" id="Phobius"/>
    </source>
</evidence>
<evidence type="ECO:0000256" key="6">
    <source>
        <dbReference type="ARBA" id="ARBA00022519"/>
    </source>
</evidence>
<keyword evidence="4" id="KW-1003">Cell membrane</keyword>
<dbReference type="PANTHER" id="PTHR39583">
    <property type="entry name" value="TYPE II SECRETION SYSTEM PROTEIN J-RELATED"/>
    <property type="match status" value="1"/>
</dbReference>
<comment type="subcellular location">
    <subcellularLocation>
        <location evidence="1">Cell inner membrane</location>
        <topology evidence="1">Single-pass membrane protein</topology>
    </subcellularLocation>
</comment>
<dbReference type="InterPro" id="IPR045584">
    <property type="entry name" value="Pilin-like"/>
</dbReference>
<keyword evidence="8 10" id="KW-1133">Transmembrane helix</keyword>
<gene>
    <name evidence="11" type="ORF">SAMN05216600_12714</name>
</gene>
<dbReference type="Pfam" id="PF11612">
    <property type="entry name" value="T2SSJ"/>
    <property type="match status" value="1"/>
</dbReference>
<dbReference type="NCBIfam" id="TIGR02532">
    <property type="entry name" value="IV_pilin_GFxxxE"/>
    <property type="match status" value="1"/>
</dbReference>
<dbReference type="InterPro" id="IPR012902">
    <property type="entry name" value="N_methyl_site"/>
</dbReference>
<evidence type="ECO:0000256" key="3">
    <source>
        <dbReference type="ARBA" id="ARBA00021539"/>
    </source>
</evidence>
<dbReference type="InterPro" id="IPR051621">
    <property type="entry name" value="T2SS_protein_J"/>
</dbReference>
<dbReference type="Pfam" id="PF07963">
    <property type="entry name" value="N_methyl"/>
    <property type="match status" value="1"/>
</dbReference>
<dbReference type="RefSeq" id="WP_069521726.1">
    <property type="nucleotide sequence ID" value="NZ_FOFP01000027.1"/>
</dbReference>
<evidence type="ECO:0000256" key="7">
    <source>
        <dbReference type="ARBA" id="ARBA00022692"/>
    </source>
</evidence>
<evidence type="ECO:0000256" key="5">
    <source>
        <dbReference type="ARBA" id="ARBA00022481"/>
    </source>
</evidence>
<evidence type="ECO:0000256" key="4">
    <source>
        <dbReference type="ARBA" id="ARBA00022475"/>
    </source>
</evidence>
<dbReference type="Proteomes" id="UP000198512">
    <property type="component" value="Unassembled WGS sequence"/>
</dbReference>
<comment type="similarity">
    <text evidence="2">Belongs to the GSP J family.</text>
</comment>
<dbReference type="PROSITE" id="PS00409">
    <property type="entry name" value="PROKAR_NTER_METHYL"/>
    <property type="match status" value="1"/>
</dbReference>
<organism evidence="11 12">
    <name type="scientific">Pseudomonas cuatrocienegasensis</name>
    <dbReference type="NCBI Taxonomy" id="543360"/>
    <lineage>
        <taxon>Bacteria</taxon>
        <taxon>Pseudomonadati</taxon>
        <taxon>Pseudomonadota</taxon>
        <taxon>Gammaproteobacteria</taxon>
        <taxon>Pseudomonadales</taxon>
        <taxon>Pseudomonadaceae</taxon>
        <taxon>Pseudomonas</taxon>
    </lineage>
</organism>
<dbReference type="EMBL" id="FOFP01000027">
    <property type="protein sequence ID" value="SER39518.1"/>
    <property type="molecule type" value="Genomic_DNA"/>
</dbReference>
<evidence type="ECO:0000256" key="1">
    <source>
        <dbReference type="ARBA" id="ARBA00004377"/>
    </source>
</evidence>
<proteinExistence type="inferred from homology"/>
<keyword evidence="12" id="KW-1185">Reference proteome</keyword>
<accession>A0ABY1BQP1</accession>
<dbReference type="Gene3D" id="3.10.610.10">
    <property type="entry name" value="GSPII I/J protein-like"/>
    <property type="match status" value="1"/>
</dbReference>
<evidence type="ECO:0000313" key="11">
    <source>
        <dbReference type="EMBL" id="SER39518.1"/>
    </source>
</evidence>
<keyword evidence="9 10" id="KW-0472">Membrane</keyword>
<evidence type="ECO:0000313" key="12">
    <source>
        <dbReference type="Proteomes" id="UP000198512"/>
    </source>
</evidence>
<evidence type="ECO:0000256" key="8">
    <source>
        <dbReference type="ARBA" id="ARBA00022989"/>
    </source>
</evidence>